<dbReference type="Proteomes" id="UP001163046">
    <property type="component" value="Unassembled WGS sequence"/>
</dbReference>
<organism evidence="4 5">
    <name type="scientific">Desmophyllum pertusum</name>
    <dbReference type="NCBI Taxonomy" id="174260"/>
    <lineage>
        <taxon>Eukaryota</taxon>
        <taxon>Metazoa</taxon>
        <taxon>Cnidaria</taxon>
        <taxon>Anthozoa</taxon>
        <taxon>Hexacorallia</taxon>
        <taxon>Scleractinia</taxon>
        <taxon>Caryophylliina</taxon>
        <taxon>Caryophylliidae</taxon>
        <taxon>Desmophyllum</taxon>
    </lineage>
</organism>
<dbReference type="InterPro" id="IPR001012">
    <property type="entry name" value="UBX_dom"/>
</dbReference>
<evidence type="ECO:0000313" key="5">
    <source>
        <dbReference type="Proteomes" id="UP001163046"/>
    </source>
</evidence>
<dbReference type="OrthoDB" id="5966989at2759"/>
<sequence length="298" mass="33925">MAFDKTWIVLIAGCGVLSLAFWSGMNAFTLKMTLLWMFISFGFLTLIMHLFGSPISIVLHKLFHTADQGSPDATSKFTDAELKEKRQRALEMKQFLQDNKVDIYKENILGPREEILKAKREAEFYKFNSTWRGKGQKLGNHGEEQAEHDVLSQEFLMHEDTSSEDGTDIEQSQIDKEAINNSEYTDDAACESTQEQNGTESLRQRTNRPSCVLPEEPHLKEKGVITVALRCPDGAVKKRRFTVESQIKMLFTFAEWLGFSPSRHVILTTYPRKQLSDITQTLNEAGLTHDTALVLEEI</sequence>
<dbReference type="AlphaFoldDB" id="A0A9W9ZFI3"/>
<gene>
    <name evidence="4" type="primary">UBXN8</name>
    <name evidence="4" type="ORF">OS493_007175</name>
</gene>
<evidence type="ECO:0000313" key="4">
    <source>
        <dbReference type="EMBL" id="KAJ7380793.1"/>
    </source>
</evidence>
<dbReference type="Pfam" id="PF00789">
    <property type="entry name" value="UBX"/>
    <property type="match status" value="1"/>
</dbReference>
<dbReference type="Gene3D" id="3.10.20.90">
    <property type="entry name" value="Phosphatidylinositol 3-kinase Catalytic Subunit, Chain A, domain 1"/>
    <property type="match status" value="1"/>
</dbReference>
<keyword evidence="2" id="KW-1133">Transmembrane helix</keyword>
<evidence type="ECO:0000256" key="2">
    <source>
        <dbReference type="SAM" id="Phobius"/>
    </source>
</evidence>
<keyword evidence="2" id="KW-0472">Membrane</keyword>
<reference evidence="4" key="1">
    <citation type="submission" date="2023-01" db="EMBL/GenBank/DDBJ databases">
        <title>Genome assembly of the deep-sea coral Lophelia pertusa.</title>
        <authorList>
            <person name="Herrera S."/>
            <person name="Cordes E."/>
        </authorList>
    </citation>
    <scope>NUCLEOTIDE SEQUENCE</scope>
    <source>
        <strain evidence="4">USNM1676648</strain>
        <tissue evidence="4">Polyp</tissue>
    </source>
</reference>
<feature type="transmembrane region" description="Helical" evidence="2">
    <location>
        <begin position="34"/>
        <end position="52"/>
    </location>
</feature>
<proteinExistence type="predicted"/>
<feature type="compositionally biased region" description="Polar residues" evidence="1">
    <location>
        <begin position="191"/>
        <end position="201"/>
    </location>
</feature>
<evidence type="ECO:0000256" key="1">
    <source>
        <dbReference type="SAM" id="MobiDB-lite"/>
    </source>
</evidence>
<dbReference type="PANTHER" id="PTHR23322">
    <property type="entry name" value="FAS-ASSOCIATED PROTEIN"/>
    <property type="match status" value="1"/>
</dbReference>
<keyword evidence="5" id="KW-1185">Reference proteome</keyword>
<dbReference type="EMBL" id="MU826352">
    <property type="protein sequence ID" value="KAJ7380793.1"/>
    <property type="molecule type" value="Genomic_DNA"/>
</dbReference>
<dbReference type="InterPro" id="IPR050730">
    <property type="entry name" value="UBX_domain-protein"/>
</dbReference>
<feature type="region of interest" description="Disordered" evidence="1">
    <location>
        <begin position="186"/>
        <end position="209"/>
    </location>
</feature>
<comment type="caution">
    <text evidence="4">The sequence shown here is derived from an EMBL/GenBank/DDBJ whole genome shotgun (WGS) entry which is preliminary data.</text>
</comment>
<accession>A0A9W9ZFI3</accession>
<dbReference type="SUPFAM" id="SSF54236">
    <property type="entry name" value="Ubiquitin-like"/>
    <property type="match status" value="1"/>
</dbReference>
<keyword evidence="2" id="KW-0812">Transmembrane</keyword>
<feature type="domain" description="UBX" evidence="3">
    <location>
        <begin position="220"/>
        <end position="295"/>
    </location>
</feature>
<dbReference type="PROSITE" id="PS50033">
    <property type="entry name" value="UBX"/>
    <property type="match status" value="1"/>
</dbReference>
<evidence type="ECO:0000259" key="3">
    <source>
        <dbReference type="PROSITE" id="PS50033"/>
    </source>
</evidence>
<feature type="transmembrane region" description="Helical" evidence="2">
    <location>
        <begin position="6"/>
        <end position="22"/>
    </location>
</feature>
<name>A0A9W9ZFI3_9CNID</name>
<protein>
    <submittedName>
        <fullName evidence="4">UBX domain protein 8</fullName>
    </submittedName>
</protein>
<dbReference type="InterPro" id="IPR029071">
    <property type="entry name" value="Ubiquitin-like_domsf"/>
</dbReference>